<organism evidence="1 2">
    <name type="scientific">Coccidioides immitis H538.4</name>
    <dbReference type="NCBI Taxonomy" id="396776"/>
    <lineage>
        <taxon>Eukaryota</taxon>
        <taxon>Fungi</taxon>
        <taxon>Dikarya</taxon>
        <taxon>Ascomycota</taxon>
        <taxon>Pezizomycotina</taxon>
        <taxon>Eurotiomycetes</taxon>
        <taxon>Eurotiomycetidae</taxon>
        <taxon>Onygenales</taxon>
        <taxon>Onygenaceae</taxon>
        <taxon>Coccidioides</taxon>
    </lineage>
</organism>
<evidence type="ECO:0000313" key="1">
    <source>
        <dbReference type="EMBL" id="KMU88550.1"/>
    </source>
</evidence>
<reference evidence="2" key="1">
    <citation type="journal article" date="2010" name="Genome Res.">
        <title>Population genomic sequencing of Coccidioides fungi reveals recent hybridization and transposon control.</title>
        <authorList>
            <person name="Neafsey D.E."/>
            <person name="Barker B.M."/>
            <person name="Sharpton T.J."/>
            <person name="Stajich J.E."/>
            <person name="Park D.J."/>
            <person name="Whiston E."/>
            <person name="Hung C.-Y."/>
            <person name="McMahan C."/>
            <person name="White J."/>
            <person name="Sykes S."/>
            <person name="Heiman D."/>
            <person name="Young S."/>
            <person name="Zeng Q."/>
            <person name="Abouelleil A."/>
            <person name="Aftuck L."/>
            <person name="Bessette D."/>
            <person name="Brown A."/>
            <person name="FitzGerald M."/>
            <person name="Lui A."/>
            <person name="Macdonald J.P."/>
            <person name="Priest M."/>
            <person name="Orbach M.J."/>
            <person name="Galgiani J.N."/>
            <person name="Kirkland T.N."/>
            <person name="Cole G.T."/>
            <person name="Birren B.W."/>
            <person name="Henn M.R."/>
            <person name="Taylor J.W."/>
            <person name="Rounsley S.D."/>
        </authorList>
    </citation>
    <scope>NUCLEOTIDE SEQUENCE [LARGE SCALE GENOMIC DNA]</scope>
    <source>
        <strain evidence="2">H538.4</strain>
    </source>
</reference>
<evidence type="ECO:0000313" key="2">
    <source>
        <dbReference type="Proteomes" id="UP000054563"/>
    </source>
</evidence>
<dbReference type="Proteomes" id="UP000054563">
    <property type="component" value="Unassembled WGS sequence"/>
</dbReference>
<sequence length="132" mass="15361">MNPGLITDTRGFVWDESWPQQWNLGRDSISLPWECARRATSQEPVQLRKVRYNYGFIFNKCQTSLGILDIKKACFYYFYTGARKYFEDYNLFGLLDQYNILTCGTGNFELWHCVSSAVSTTFPNLSSSTYLN</sequence>
<dbReference type="EMBL" id="DS017005">
    <property type="protein sequence ID" value="KMU88550.1"/>
    <property type="molecule type" value="Genomic_DNA"/>
</dbReference>
<dbReference type="AlphaFoldDB" id="A0A0J8RTL4"/>
<name>A0A0J8RTL4_COCIT</name>
<accession>A0A0J8RTL4</accession>
<gene>
    <name evidence="1" type="ORF">CIHG_06350</name>
</gene>
<protein>
    <submittedName>
        <fullName evidence="1">Uncharacterized protein</fullName>
    </submittedName>
</protein>
<proteinExistence type="predicted"/>
<dbReference type="VEuPathDB" id="FungiDB:CIHG_06350"/>